<dbReference type="PANTHER" id="PTHR42815:SF2">
    <property type="entry name" value="FAD-BINDING, PUTATIVE (AFU_ORTHOLOGUE AFUA_6G07600)-RELATED"/>
    <property type="match status" value="1"/>
</dbReference>
<dbReference type="InterPro" id="IPR011576">
    <property type="entry name" value="Pyridox_Oxase_N"/>
</dbReference>
<accession>A0A932I4G3</accession>
<dbReference type="NCBIfam" id="TIGR04025">
    <property type="entry name" value="PPOX_FMN_DR2398"/>
    <property type="match status" value="1"/>
</dbReference>
<dbReference type="InterPro" id="IPR012349">
    <property type="entry name" value="Split_barrel_FMN-bd"/>
</dbReference>
<dbReference type="SUPFAM" id="SSF50475">
    <property type="entry name" value="FMN-binding split barrel"/>
    <property type="match status" value="1"/>
</dbReference>
<evidence type="ECO:0000313" key="2">
    <source>
        <dbReference type="EMBL" id="MBI3129019.1"/>
    </source>
</evidence>
<dbReference type="Gene3D" id="2.30.110.10">
    <property type="entry name" value="Electron Transport, Fmn-binding Protein, Chain A"/>
    <property type="match status" value="1"/>
</dbReference>
<evidence type="ECO:0000313" key="3">
    <source>
        <dbReference type="Proteomes" id="UP000782312"/>
    </source>
</evidence>
<gene>
    <name evidence="2" type="ORF">HYZ11_15540</name>
</gene>
<feature type="domain" description="Pyridoxamine 5'-phosphate oxidase N-terminal" evidence="1">
    <location>
        <begin position="36"/>
        <end position="155"/>
    </location>
</feature>
<name>A0A932I4G3_UNCTE</name>
<comment type="caution">
    <text evidence="2">The sequence shown here is derived from an EMBL/GenBank/DDBJ whole genome shotgun (WGS) entry which is preliminary data.</text>
</comment>
<dbReference type="Proteomes" id="UP000782312">
    <property type="component" value="Unassembled WGS sequence"/>
</dbReference>
<dbReference type="Pfam" id="PF01243">
    <property type="entry name" value="PNPOx_N"/>
    <property type="match status" value="1"/>
</dbReference>
<dbReference type="EMBL" id="JACPUR010000037">
    <property type="protein sequence ID" value="MBI3129019.1"/>
    <property type="molecule type" value="Genomic_DNA"/>
</dbReference>
<evidence type="ECO:0000259" key="1">
    <source>
        <dbReference type="Pfam" id="PF01243"/>
    </source>
</evidence>
<reference evidence="2" key="1">
    <citation type="submission" date="2020-07" db="EMBL/GenBank/DDBJ databases">
        <title>Huge and variable diversity of episymbiotic CPR bacteria and DPANN archaea in groundwater ecosystems.</title>
        <authorList>
            <person name="He C.Y."/>
            <person name="Keren R."/>
            <person name="Whittaker M."/>
            <person name="Farag I.F."/>
            <person name="Doudna J."/>
            <person name="Cate J.H.D."/>
            <person name="Banfield J.F."/>
        </authorList>
    </citation>
    <scope>NUCLEOTIDE SEQUENCE</scope>
    <source>
        <strain evidence="2">NC_groundwater_763_Ag_S-0.2um_68_21</strain>
    </source>
</reference>
<dbReference type="PANTHER" id="PTHR42815">
    <property type="entry name" value="FAD-BINDING, PUTATIVE (AFU_ORTHOLOGUE AFUA_6G07600)-RELATED"/>
    <property type="match status" value="1"/>
</dbReference>
<dbReference type="InterPro" id="IPR024029">
    <property type="entry name" value="Pyridox_Oxase_FMN-dep"/>
</dbReference>
<protein>
    <submittedName>
        <fullName evidence="2">Pyridoxamine 5'-phosphate oxidase family protein</fullName>
    </submittedName>
</protein>
<proteinExistence type="predicted"/>
<organism evidence="2 3">
    <name type="scientific">Tectimicrobiota bacterium</name>
    <dbReference type="NCBI Taxonomy" id="2528274"/>
    <lineage>
        <taxon>Bacteria</taxon>
        <taxon>Pseudomonadati</taxon>
        <taxon>Nitrospinota/Tectimicrobiota group</taxon>
        <taxon>Candidatus Tectimicrobiota</taxon>
    </lineage>
</organism>
<dbReference type="AlphaFoldDB" id="A0A932I4G3"/>
<sequence>MAEPEIAAQIDTQEELRAHYGEVNYRARLKQLPKLEKHSKRFISLSPFFVLSTASGKGTDASPRGDAPGFVKILDDRTLAIPDRPGNNRVDSFSNILENPSVGLLFLVPGINETLRVNGRARITTDPAVLAGHAFQGKLPRSVMLVEVEEVFLHCAKALMRSKLWDPARHVDRKDFPSMGECLAEQIGGGLDPRKVEEEVFEGYRKNLY</sequence>